<protein>
    <recommendedName>
        <fullName evidence="4">Anti-sigma factor</fullName>
    </recommendedName>
</protein>
<keyword evidence="1" id="KW-0812">Transmembrane</keyword>
<dbReference type="Proteomes" id="UP000680116">
    <property type="component" value="Chromosome"/>
</dbReference>
<keyword evidence="1" id="KW-1133">Transmembrane helix</keyword>
<evidence type="ECO:0008006" key="4">
    <source>
        <dbReference type="Google" id="ProtNLM"/>
    </source>
</evidence>
<evidence type="ECO:0000313" key="3">
    <source>
        <dbReference type="Proteomes" id="UP000680116"/>
    </source>
</evidence>
<gene>
    <name evidence="2" type="ORF">LYB30171_00177</name>
</gene>
<accession>A0ABM8UC59</accession>
<feature type="transmembrane region" description="Helical" evidence="1">
    <location>
        <begin position="82"/>
        <end position="103"/>
    </location>
</feature>
<dbReference type="EMBL" id="OU015430">
    <property type="protein sequence ID" value="CAG4968024.1"/>
    <property type="molecule type" value="Genomic_DNA"/>
</dbReference>
<reference evidence="2 3" key="1">
    <citation type="submission" date="2021-04" db="EMBL/GenBank/DDBJ databases">
        <authorList>
            <person name="Rodrigo-Torres L."/>
            <person name="Arahal R. D."/>
            <person name="Lucena T."/>
        </authorList>
    </citation>
    <scope>NUCLEOTIDE SEQUENCE [LARGE SCALE GENOMIC DNA]</scope>
    <source>
        <strain evidence="2 3">CECT 30171</strain>
    </source>
</reference>
<keyword evidence="3" id="KW-1185">Reference proteome</keyword>
<name>A0ABM8UC59_9GAMM</name>
<evidence type="ECO:0000313" key="2">
    <source>
        <dbReference type="EMBL" id="CAG4968024.1"/>
    </source>
</evidence>
<evidence type="ECO:0000256" key="1">
    <source>
        <dbReference type="SAM" id="Phobius"/>
    </source>
</evidence>
<dbReference type="RefSeq" id="WP_215219212.1">
    <property type="nucleotide sequence ID" value="NZ_OU015430.1"/>
</dbReference>
<organism evidence="2 3">
    <name type="scientific">Novilysobacter luteus</name>
    <dbReference type="NCBI Taxonomy" id="2822368"/>
    <lineage>
        <taxon>Bacteria</taxon>
        <taxon>Pseudomonadati</taxon>
        <taxon>Pseudomonadota</taxon>
        <taxon>Gammaproteobacteria</taxon>
        <taxon>Lysobacterales</taxon>
        <taxon>Lysobacteraceae</taxon>
        <taxon>Novilysobacter</taxon>
    </lineage>
</organism>
<proteinExistence type="predicted"/>
<keyword evidence="1" id="KW-0472">Membrane</keyword>
<sequence length="247" mass="26808">MNEPISDSDLHAYVDGHLGAGRRAAVETWLAAHPDAAARVRGWKADAEALRAALGDGAALPEAPRLDPLRVRGRVHARRWDTMARAAVLVLALGLGGVGGWWARDGRDARSAPPMADAVTAYRLLSESQVAMDFEGDRSDGLQRWLVRNFDEAGRVPDLSEQGYRLRGARMLATAEGAAAMLVYENGGGEVLGIYLRPRTHRMREGERRDGGLMARYWSQGDTAIAVVSSRFDERAGEVAPLVRRGG</sequence>